<accession>A0A4R2RDI5</accession>
<proteinExistence type="predicted"/>
<dbReference type="RefSeq" id="WP_132875940.1">
    <property type="nucleotide sequence ID" value="NZ_SLXQ01000001.1"/>
</dbReference>
<protein>
    <submittedName>
        <fullName evidence="2">Uncharacterized protein</fullName>
    </submittedName>
</protein>
<feature type="region of interest" description="Disordered" evidence="1">
    <location>
        <begin position="78"/>
        <end position="98"/>
    </location>
</feature>
<dbReference type="Pfam" id="PF19371">
    <property type="entry name" value="DUF5946"/>
    <property type="match status" value="1"/>
</dbReference>
<comment type="caution">
    <text evidence="2">The sequence shown here is derived from an EMBL/GenBank/DDBJ whole genome shotgun (WGS) entry which is preliminary data.</text>
</comment>
<evidence type="ECO:0000313" key="3">
    <source>
        <dbReference type="Proteomes" id="UP000294911"/>
    </source>
</evidence>
<reference evidence="2 3" key="1">
    <citation type="submission" date="2019-03" db="EMBL/GenBank/DDBJ databases">
        <title>Genomic Encyclopedia of Type Strains, Phase IV (KMG-IV): sequencing the most valuable type-strain genomes for metagenomic binning, comparative biology and taxonomic classification.</title>
        <authorList>
            <person name="Goeker M."/>
        </authorList>
    </citation>
    <scope>NUCLEOTIDE SEQUENCE [LARGE SCALE GENOMIC DNA]</scope>
    <source>
        <strain evidence="2 3">DSM 45765</strain>
    </source>
</reference>
<dbReference type="OrthoDB" id="3427046at2"/>
<sequence>MTSCSDCGAAANCAELFDRLLALDHAREEPWGPLHSIVVACYFLQHPAAEADASTQWGFLQVYLRDGLAAVHARQATARRRNSHRHSGRSPHDGLFADVPQLPANGPARPFTMTIADVSAGGDFPAEGHTERVRAWAAATVAAWSNDNARTP</sequence>
<evidence type="ECO:0000256" key="1">
    <source>
        <dbReference type="SAM" id="MobiDB-lite"/>
    </source>
</evidence>
<feature type="compositionally biased region" description="Basic residues" evidence="1">
    <location>
        <begin position="78"/>
        <end position="89"/>
    </location>
</feature>
<gene>
    <name evidence="2" type="ORF">EV191_1011421</name>
</gene>
<name>A0A4R2RDI5_9PSEU</name>
<organism evidence="2 3">
    <name type="scientific">Tamaricihabitans halophyticus</name>
    <dbReference type="NCBI Taxonomy" id="1262583"/>
    <lineage>
        <taxon>Bacteria</taxon>
        <taxon>Bacillati</taxon>
        <taxon>Actinomycetota</taxon>
        <taxon>Actinomycetes</taxon>
        <taxon>Pseudonocardiales</taxon>
        <taxon>Pseudonocardiaceae</taxon>
        <taxon>Tamaricihabitans</taxon>
    </lineage>
</organism>
<dbReference type="Proteomes" id="UP000294911">
    <property type="component" value="Unassembled WGS sequence"/>
</dbReference>
<dbReference type="EMBL" id="SLXQ01000001">
    <property type="protein sequence ID" value="TCP57465.1"/>
    <property type="molecule type" value="Genomic_DNA"/>
</dbReference>
<keyword evidence="3" id="KW-1185">Reference proteome</keyword>
<dbReference type="AlphaFoldDB" id="A0A4R2RDI5"/>
<evidence type="ECO:0000313" key="2">
    <source>
        <dbReference type="EMBL" id="TCP57465.1"/>
    </source>
</evidence>
<dbReference type="InterPro" id="IPR045990">
    <property type="entry name" value="DUF5946"/>
</dbReference>